<organism evidence="2 3">
    <name type="scientific">Callithrix jacchus</name>
    <name type="common">White-tufted-ear marmoset</name>
    <name type="synonym">Simia Jacchus</name>
    <dbReference type="NCBI Taxonomy" id="9483"/>
    <lineage>
        <taxon>Eukaryota</taxon>
        <taxon>Metazoa</taxon>
        <taxon>Chordata</taxon>
        <taxon>Craniata</taxon>
        <taxon>Vertebrata</taxon>
        <taxon>Euteleostomi</taxon>
        <taxon>Mammalia</taxon>
        <taxon>Eutheria</taxon>
        <taxon>Euarchontoglires</taxon>
        <taxon>Primates</taxon>
        <taxon>Haplorrhini</taxon>
        <taxon>Platyrrhini</taxon>
        <taxon>Cebidae</taxon>
        <taxon>Callitrichinae</taxon>
        <taxon>Callithrix</taxon>
        <taxon>Callithrix</taxon>
    </lineage>
</organism>
<evidence type="ECO:0000313" key="2">
    <source>
        <dbReference type="Ensembl" id="ENSCJAP00000080803.1"/>
    </source>
</evidence>
<dbReference type="GeneTree" id="ENSGT00940000163455"/>
<feature type="region of interest" description="Disordered" evidence="1">
    <location>
        <begin position="1"/>
        <end position="22"/>
    </location>
</feature>
<sequence>MERKKFQQKALKQTKQKKSKSAEFLMVKEDREATGGIGNPAFNMSSPDLSACQTAEKKVIRHDMLDRTLAAPQQKFRLLASAEPKGNEYGRNYFDPLMDEEINPRQCAMEVSREGDDRIFYNQLTKHFDESGQEKPQDESGGEETLNSEAPGSSSKNHKIHKEASEATPDYLEEFQRYAEKNMILLRSSPLEQDLKFEGEGLNQYIPMSLLKTGRTFENRTPSPPFIADLNICKKDSAAQLGTLTEVTNDSKGAAGPGWKVLPQKETVKPGMAFLFDLFLLRGTYSCPDRAVGWAVFPLCDNFDLVEGKFKCRLFRGHYDQKLSKFRKIEDLICLDLDSWLCNLYFQVIKLPLHFDGQKNDESNT</sequence>
<feature type="compositionally biased region" description="Basic and acidic residues" evidence="1">
    <location>
        <begin position="126"/>
        <end position="138"/>
    </location>
</feature>
<dbReference type="AlphaFoldDB" id="A0A8I3W6R9"/>
<dbReference type="InterPro" id="IPR031390">
    <property type="entry name" value="OFCC1"/>
</dbReference>
<dbReference type="RefSeq" id="XP_035150862.2">
    <property type="nucleotide sequence ID" value="XM_035294971.2"/>
</dbReference>
<name>A0A8I3W6R9_CALJA</name>
<protein>
    <recommendedName>
        <fullName evidence="4">Orofacial cleft 1 candidate gene 1 protein</fullName>
    </recommendedName>
</protein>
<feature type="compositionally biased region" description="Polar residues" evidence="1">
    <location>
        <begin position="145"/>
        <end position="155"/>
    </location>
</feature>
<proteinExistence type="predicted"/>
<dbReference type="PANTHER" id="PTHR33862">
    <property type="entry name" value="OROFACIAL CLEFT 1 CANDIDATE GENE 1 PROTEIN"/>
    <property type="match status" value="1"/>
</dbReference>
<dbReference type="Proteomes" id="UP000008225">
    <property type="component" value="Chromosome 4"/>
</dbReference>
<reference evidence="2" key="2">
    <citation type="submission" date="2025-08" db="UniProtKB">
        <authorList>
            <consortium name="Ensembl"/>
        </authorList>
    </citation>
    <scope>IDENTIFICATION</scope>
</reference>
<dbReference type="Pfam" id="PF15680">
    <property type="entry name" value="OFCC1"/>
    <property type="match status" value="1"/>
</dbReference>
<accession>A0A8I3W6R9</accession>
<evidence type="ECO:0008006" key="4">
    <source>
        <dbReference type="Google" id="ProtNLM"/>
    </source>
</evidence>
<evidence type="ECO:0000313" key="3">
    <source>
        <dbReference type="Proteomes" id="UP000008225"/>
    </source>
</evidence>
<reference evidence="2" key="3">
    <citation type="submission" date="2025-09" db="UniProtKB">
        <authorList>
            <consortium name="Ensembl"/>
        </authorList>
    </citation>
    <scope>IDENTIFICATION</scope>
</reference>
<evidence type="ECO:0000256" key="1">
    <source>
        <dbReference type="SAM" id="MobiDB-lite"/>
    </source>
</evidence>
<dbReference type="PANTHER" id="PTHR33862:SF3">
    <property type="entry name" value="OROFACIAL CLEFT 1 CANDIDATE GENE 1 PROTEIN"/>
    <property type="match status" value="1"/>
</dbReference>
<gene>
    <name evidence="2" type="primary">LOC100406559</name>
</gene>
<feature type="region of interest" description="Disordered" evidence="1">
    <location>
        <begin position="126"/>
        <end position="164"/>
    </location>
</feature>
<dbReference type="Ensembl" id="ENSCJAT00000131311.1">
    <property type="protein sequence ID" value="ENSCJAP00000080803.1"/>
    <property type="gene ID" value="ENSCJAG00000072059.1"/>
</dbReference>
<dbReference type="GeneID" id="100406559"/>
<reference evidence="2 3" key="1">
    <citation type="submission" date="2009-03" db="EMBL/GenBank/DDBJ databases">
        <authorList>
            <person name="Warren W."/>
            <person name="Ye L."/>
            <person name="Minx P."/>
            <person name="Worley K."/>
            <person name="Gibbs R."/>
            <person name="Wilson R.K."/>
        </authorList>
    </citation>
    <scope>NUCLEOTIDE SEQUENCE [LARGE SCALE GENOMIC DNA]</scope>
</reference>
<keyword evidence="3" id="KW-1185">Reference proteome</keyword>